<dbReference type="OrthoDB" id="2002222at2"/>
<evidence type="ECO:0000313" key="3">
    <source>
        <dbReference type="Proteomes" id="UP000295416"/>
    </source>
</evidence>
<evidence type="ECO:0000313" key="2">
    <source>
        <dbReference type="EMBL" id="TCP26618.1"/>
    </source>
</evidence>
<dbReference type="RefSeq" id="WP_132746621.1">
    <property type="nucleotide sequence ID" value="NZ_SLXK01000019.1"/>
</dbReference>
<dbReference type="AlphaFoldDB" id="A0A4R2NY21"/>
<sequence>MKRKYADRPGWGRILDKTIVLQHDKGDTYVHLSLVKVRDPLFVTYGETKLKIVDHNFTWLEFFPKNEGFVITAMFDDNHQLIQCYFDIIHQIGIGENGIPWFDDLYLAVVLLPNHKIILLDEDELDDALEAGVITKKMHQKAWKNAKSLLHFLDLHPDYYIKLAQDLLSKFNDIEEELS</sequence>
<organism evidence="2 3">
    <name type="scientific">Scopulibacillus darangshiensis</name>
    <dbReference type="NCBI Taxonomy" id="442528"/>
    <lineage>
        <taxon>Bacteria</taxon>
        <taxon>Bacillati</taxon>
        <taxon>Bacillota</taxon>
        <taxon>Bacilli</taxon>
        <taxon>Bacillales</taxon>
        <taxon>Sporolactobacillaceae</taxon>
        <taxon>Scopulibacillus</taxon>
    </lineage>
</organism>
<proteinExistence type="predicted"/>
<comment type="caution">
    <text evidence="2">The sequence shown here is derived from an EMBL/GenBank/DDBJ whole genome shotgun (WGS) entry which is preliminary data.</text>
</comment>
<evidence type="ECO:0000259" key="1">
    <source>
        <dbReference type="Pfam" id="PF04167"/>
    </source>
</evidence>
<name>A0A4R2NY21_9BACL</name>
<dbReference type="EMBL" id="SLXK01000019">
    <property type="protein sequence ID" value="TCP26618.1"/>
    <property type="molecule type" value="Genomic_DNA"/>
</dbReference>
<dbReference type="Proteomes" id="UP000295416">
    <property type="component" value="Unassembled WGS sequence"/>
</dbReference>
<dbReference type="InterPro" id="IPR035930">
    <property type="entry name" value="FomD-like_sf"/>
</dbReference>
<accession>A0A4R2NY21</accession>
<protein>
    <recommendedName>
        <fullName evidence="1">DUF402 domain-containing protein</fullName>
    </recommendedName>
</protein>
<dbReference type="InterPro" id="IPR007295">
    <property type="entry name" value="DUF402"/>
</dbReference>
<dbReference type="Gene3D" id="2.40.380.10">
    <property type="entry name" value="FomD-like"/>
    <property type="match status" value="1"/>
</dbReference>
<dbReference type="PANTHER" id="PTHR41271:SF1">
    <property type="entry name" value="DUF402 DOMAIN-CONTAINING PROTEIN"/>
    <property type="match status" value="1"/>
</dbReference>
<gene>
    <name evidence="2" type="ORF">EV207_11949</name>
</gene>
<keyword evidence="3" id="KW-1185">Reference proteome</keyword>
<reference evidence="2 3" key="1">
    <citation type="submission" date="2019-03" db="EMBL/GenBank/DDBJ databases">
        <title>Genomic Encyclopedia of Type Strains, Phase IV (KMG-IV): sequencing the most valuable type-strain genomes for metagenomic binning, comparative biology and taxonomic classification.</title>
        <authorList>
            <person name="Goeker M."/>
        </authorList>
    </citation>
    <scope>NUCLEOTIDE SEQUENCE [LARGE SCALE GENOMIC DNA]</scope>
    <source>
        <strain evidence="2 3">DSM 19377</strain>
    </source>
</reference>
<feature type="domain" description="DUF402" evidence="1">
    <location>
        <begin position="60"/>
        <end position="152"/>
    </location>
</feature>
<dbReference type="Pfam" id="PF04167">
    <property type="entry name" value="DUF402"/>
    <property type="match status" value="1"/>
</dbReference>
<dbReference type="PANTHER" id="PTHR41271">
    <property type="entry name" value="DUF402 DOMAIN-CONTAINING PROTEIN"/>
    <property type="match status" value="1"/>
</dbReference>
<dbReference type="SUPFAM" id="SSF159234">
    <property type="entry name" value="FomD-like"/>
    <property type="match status" value="1"/>
</dbReference>